<accession>A0A8J5MZ88</accession>
<dbReference type="GO" id="GO:0030641">
    <property type="term" value="P:regulation of cellular pH"/>
    <property type="evidence" value="ECO:0007669"/>
    <property type="project" value="TreeGrafter"/>
</dbReference>
<evidence type="ECO:0000256" key="2">
    <source>
        <dbReference type="ARBA" id="ARBA00009037"/>
    </source>
</evidence>
<dbReference type="GO" id="GO:0033176">
    <property type="term" value="C:proton-transporting V-type ATPase complex"/>
    <property type="evidence" value="ECO:0007669"/>
    <property type="project" value="TreeGrafter"/>
</dbReference>
<evidence type="ECO:0000256" key="5">
    <source>
        <dbReference type="ARBA" id="ARBA00023136"/>
    </source>
</evidence>
<evidence type="ECO:0000256" key="4">
    <source>
        <dbReference type="ARBA" id="ARBA00022989"/>
    </source>
</evidence>
<feature type="transmembrane region" description="Helical" evidence="6">
    <location>
        <begin position="51"/>
        <end position="75"/>
    </location>
</feature>
<evidence type="ECO:0000313" key="9">
    <source>
        <dbReference type="Proteomes" id="UP000747542"/>
    </source>
</evidence>
<reference evidence="8" key="1">
    <citation type="journal article" date="2021" name="Sci. Adv.">
        <title>The American lobster genome reveals insights on longevity, neural, and immune adaptations.</title>
        <authorList>
            <person name="Polinski J.M."/>
            <person name="Zimin A.V."/>
            <person name="Clark K.F."/>
            <person name="Kohn A.B."/>
            <person name="Sadowski N."/>
            <person name="Timp W."/>
            <person name="Ptitsyn A."/>
            <person name="Khanna P."/>
            <person name="Romanova D.Y."/>
            <person name="Williams P."/>
            <person name="Greenwood S.J."/>
            <person name="Moroz L.L."/>
            <person name="Walt D.R."/>
            <person name="Bodnar A.G."/>
        </authorList>
    </citation>
    <scope>NUCLEOTIDE SEQUENCE</scope>
    <source>
        <strain evidence="8">GMGI-L3</strain>
    </source>
</reference>
<name>A0A8J5MZ88_HOMAM</name>
<protein>
    <submittedName>
        <fullName evidence="8">V-type proton ATPase subunit S1-like 1</fullName>
    </submittedName>
</protein>
<gene>
    <name evidence="8" type="primary">Vas1-L1</name>
    <name evidence="8" type="ORF">Hamer_G011596</name>
</gene>
<dbReference type="Pfam" id="PF20520">
    <property type="entry name" value="Ac45-VOA1_TM"/>
    <property type="match status" value="1"/>
</dbReference>
<dbReference type="AlphaFoldDB" id="A0A8J5MZ88"/>
<comment type="caution">
    <text evidence="8">The sequence shown here is derived from an EMBL/GenBank/DDBJ whole genome shotgun (WGS) entry which is preliminary data.</text>
</comment>
<evidence type="ECO:0000256" key="1">
    <source>
        <dbReference type="ARBA" id="ARBA00004167"/>
    </source>
</evidence>
<dbReference type="PANTHER" id="PTHR12471:SF7">
    <property type="entry name" value="V-TYPE PROTON ATPASE SUBUNIT S1"/>
    <property type="match status" value="1"/>
</dbReference>
<sequence>MSYACTQNVTFTAAVNNNTGSSNGLVKLVLSGVQMQPFTVKGKFGGAWDCVGFFTVSIWVSLLATLPMVTILRVGTYMHSDIKTMDRFDDPEGQPLWYQTLIKMKLDTDLRSCCIR</sequence>
<feature type="domain" description="V-type proton ATPase subunit S1/VOA1 transmembrane" evidence="7">
    <location>
        <begin position="52"/>
        <end position="90"/>
    </location>
</feature>
<comment type="similarity">
    <text evidence="2">Belongs to the vacuolar ATPase subunit S1 family.</text>
</comment>
<evidence type="ECO:0000256" key="6">
    <source>
        <dbReference type="SAM" id="Phobius"/>
    </source>
</evidence>
<keyword evidence="4 6" id="KW-1133">Transmembrane helix</keyword>
<keyword evidence="3 6" id="KW-0812">Transmembrane</keyword>
<proteinExistence type="inferred from homology"/>
<keyword evidence="5 6" id="KW-0472">Membrane</keyword>
<dbReference type="InterPro" id="IPR046756">
    <property type="entry name" value="VAS1/VOA1_TM"/>
</dbReference>
<keyword evidence="9" id="KW-1185">Reference proteome</keyword>
<dbReference type="Proteomes" id="UP000747542">
    <property type="component" value="Unassembled WGS sequence"/>
</dbReference>
<organism evidence="8 9">
    <name type="scientific">Homarus americanus</name>
    <name type="common">American lobster</name>
    <dbReference type="NCBI Taxonomy" id="6706"/>
    <lineage>
        <taxon>Eukaryota</taxon>
        <taxon>Metazoa</taxon>
        <taxon>Ecdysozoa</taxon>
        <taxon>Arthropoda</taxon>
        <taxon>Crustacea</taxon>
        <taxon>Multicrustacea</taxon>
        <taxon>Malacostraca</taxon>
        <taxon>Eumalacostraca</taxon>
        <taxon>Eucarida</taxon>
        <taxon>Decapoda</taxon>
        <taxon>Pleocyemata</taxon>
        <taxon>Astacidea</taxon>
        <taxon>Nephropoidea</taxon>
        <taxon>Nephropidae</taxon>
        <taxon>Homarus</taxon>
    </lineage>
</organism>
<evidence type="ECO:0000259" key="7">
    <source>
        <dbReference type="Pfam" id="PF20520"/>
    </source>
</evidence>
<dbReference type="InterPro" id="IPR008388">
    <property type="entry name" value="Ac45_acc_su"/>
</dbReference>
<evidence type="ECO:0000256" key="3">
    <source>
        <dbReference type="ARBA" id="ARBA00022692"/>
    </source>
</evidence>
<evidence type="ECO:0000313" key="8">
    <source>
        <dbReference type="EMBL" id="KAG7168919.1"/>
    </source>
</evidence>
<comment type="subcellular location">
    <subcellularLocation>
        <location evidence="1">Membrane</location>
        <topology evidence="1">Single-pass membrane protein</topology>
    </subcellularLocation>
</comment>
<dbReference type="PANTHER" id="PTHR12471">
    <property type="entry name" value="VACUOLAR ATP SYNTHASE SUBUNIT S1"/>
    <property type="match status" value="1"/>
</dbReference>
<dbReference type="EMBL" id="JAHLQT010018664">
    <property type="protein sequence ID" value="KAG7168919.1"/>
    <property type="molecule type" value="Genomic_DNA"/>
</dbReference>
<dbReference type="GO" id="GO:0001671">
    <property type="term" value="F:ATPase activator activity"/>
    <property type="evidence" value="ECO:0007669"/>
    <property type="project" value="TreeGrafter"/>
</dbReference>